<evidence type="ECO:0000256" key="1">
    <source>
        <dbReference type="ARBA" id="ARBA00006484"/>
    </source>
</evidence>
<dbReference type="Proteomes" id="UP000319732">
    <property type="component" value="Unassembled WGS sequence"/>
</dbReference>
<dbReference type="SUPFAM" id="SSF51735">
    <property type="entry name" value="NAD(P)-binding Rossmann-fold domains"/>
    <property type="match status" value="1"/>
</dbReference>
<dbReference type="AlphaFoldDB" id="A0A545TNV9"/>
<feature type="domain" description="Ketoreductase" evidence="3">
    <location>
        <begin position="6"/>
        <end position="180"/>
    </location>
</feature>
<evidence type="ECO:0000259" key="3">
    <source>
        <dbReference type="SMART" id="SM00822"/>
    </source>
</evidence>
<dbReference type="CDD" id="cd05233">
    <property type="entry name" value="SDR_c"/>
    <property type="match status" value="1"/>
</dbReference>
<dbReference type="Gene3D" id="3.40.50.720">
    <property type="entry name" value="NAD(P)-binding Rossmann-like Domain"/>
    <property type="match status" value="1"/>
</dbReference>
<evidence type="ECO:0000313" key="4">
    <source>
        <dbReference type="EMBL" id="TQV78910.1"/>
    </source>
</evidence>
<dbReference type="EMBL" id="VHSG01000012">
    <property type="protein sequence ID" value="TQV78910.1"/>
    <property type="molecule type" value="Genomic_DNA"/>
</dbReference>
<keyword evidence="5" id="KW-1185">Reference proteome</keyword>
<accession>A0A545TNV9</accession>
<dbReference type="SMART" id="SM00822">
    <property type="entry name" value="PKS_KR"/>
    <property type="match status" value="1"/>
</dbReference>
<gene>
    <name evidence="4" type="ORF">FKG94_12910</name>
</gene>
<dbReference type="InterPro" id="IPR002347">
    <property type="entry name" value="SDR_fam"/>
</dbReference>
<protein>
    <submittedName>
        <fullName evidence="4">SDR family oxidoreductase</fullName>
    </submittedName>
</protein>
<dbReference type="PANTHER" id="PTHR43180:SF66">
    <property type="entry name" value="SHORT-CHAIN DEHYDROGENASE_REDUCTASE FAMILY PROTEIN"/>
    <property type="match status" value="1"/>
</dbReference>
<dbReference type="OrthoDB" id="210852at2"/>
<evidence type="ECO:0000256" key="2">
    <source>
        <dbReference type="ARBA" id="ARBA00023002"/>
    </source>
</evidence>
<dbReference type="Pfam" id="PF00106">
    <property type="entry name" value="adh_short"/>
    <property type="match status" value="1"/>
</dbReference>
<comment type="similarity">
    <text evidence="1">Belongs to the short-chain dehydrogenases/reductases (SDR) family.</text>
</comment>
<name>A0A545TNV9_9GAMM</name>
<dbReference type="InterPro" id="IPR036291">
    <property type="entry name" value="NAD(P)-bd_dom_sf"/>
</dbReference>
<dbReference type="PRINTS" id="PR00081">
    <property type="entry name" value="GDHRDH"/>
</dbReference>
<sequence>MDIENKVVVITGAASGIGRALAQRFHRERPAQLVLADISTESLSDLATELGATAVACDVGSEADIRKLMQTTEDTWGHIDLFCGNAGILRMGGVETDNDTFAQVWDVNVMAHIYAARAALPRMLERGQGYFLITASAAGLLTQLGSLSYSISKHAALSCAEWLQVTHGHQGIKVSALCPQAVETAMTAGTDGSVAGVDGMLSAQQVAEAALEAISEERFLVLPHPQVKKYFQNKANDYGRWIGGMQRLQEQFSELMPKTGD</sequence>
<dbReference type="RefSeq" id="WP_142904745.1">
    <property type="nucleotide sequence ID" value="NZ_ML660093.1"/>
</dbReference>
<evidence type="ECO:0000313" key="5">
    <source>
        <dbReference type="Proteomes" id="UP000319732"/>
    </source>
</evidence>
<keyword evidence="2" id="KW-0560">Oxidoreductase</keyword>
<organism evidence="4 5">
    <name type="scientific">Exilibacterium tricleocarpae</name>
    <dbReference type="NCBI Taxonomy" id="2591008"/>
    <lineage>
        <taxon>Bacteria</taxon>
        <taxon>Pseudomonadati</taxon>
        <taxon>Pseudomonadota</taxon>
        <taxon>Gammaproteobacteria</taxon>
        <taxon>Cellvibrionales</taxon>
        <taxon>Cellvibrionaceae</taxon>
        <taxon>Exilibacterium</taxon>
    </lineage>
</organism>
<proteinExistence type="inferred from homology"/>
<dbReference type="InterPro" id="IPR057326">
    <property type="entry name" value="KR_dom"/>
</dbReference>
<dbReference type="GO" id="GO:0016491">
    <property type="term" value="F:oxidoreductase activity"/>
    <property type="evidence" value="ECO:0007669"/>
    <property type="project" value="UniProtKB-KW"/>
</dbReference>
<reference evidence="4 5" key="1">
    <citation type="submission" date="2019-06" db="EMBL/GenBank/DDBJ databases">
        <title>Whole genome sequence for Cellvibrionaceae sp. R142.</title>
        <authorList>
            <person name="Wang G."/>
        </authorList>
    </citation>
    <scope>NUCLEOTIDE SEQUENCE [LARGE SCALE GENOMIC DNA]</scope>
    <source>
        <strain evidence="4 5">R142</strain>
    </source>
</reference>
<dbReference type="PANTHER" id="PTHR43180">
    <property type="entry name" value="3-OXOACYL-(ACYL-CARRIER-PROTEIN) REDUCTASE (AFU_ORTHOLOGUE AFUA_6G11210)"/>
    <property type="match status" value="1"/>
</dbReference>
<comment type="caution">
    <text evidence="4">The sequence shown here is derived from an EMBL/GenBank/DDBJ whole genome shotgun (WGS) entry which is preliminary data.</text>
</comment>